<proteinExistence type="inferred from homology"/>
<dbReference type="SUPFAM" id="SSF52777">
    <property type="entry name" value="CoA-dependent acyltransferases"/>
    <property type="match status" value="1"/>
</dbReference>
<evidence type="ECO:0000313" key="14">
    <source>
        <dbReference type="EMBL" id="GJF10856.1"/>
    </source>
</evidence>
<evidence type="ECO:0000313" key="15">
    <source>
        <dbReference type="Proteomes" id="UP001060504"/>
    </source>
</evidence>
<dbReference type="EMBL" id="BPRH01000785">
    <property type="protein sequence ID" value="GJF10856.1"/>
    <property type="molecule type" value="Genomic_DNA"/>
</dbReference>
<keyword evidence="9 11" id="KW-0012">Acyltransferase</keyword>
<reference evidence="14 15" key="1">
    <citation type="submission" date="2021-08" db="EMBL/GenBank/DDBJ databases">
        <title>Draft genome sequence of Mycolicibacterium sp. NGTWS1702 strain.</title>
        <authorList>
            <person name="Matsumoto M."/>
            <person name="Tang B.C.C."/>
            <person name="Machida Y."/>
            <person name="Matoyama H."/>
            <person name="Kishihara T."/>
            <person name="Sato S."/>
            <person name="Kondo I."/>
            <person name="Sano M."/>
            <person name="Kato G."/>
        </authorList>
    </citation>
    <scope>NUCLEOTIDE SEQUENCE [LARGE SCALE GENOMIC DNA]</scope>
    <source>
        <strain evidence="14 15">NGTWSNA01</strain>
    </source>
</reference>
<keyword evidence="5 11" id="KW-0444">Lipid biosynthesis</keyword>
<accession>A0ABQ4V5Z8</accession>
<evidence type="ECO:0000256" key="7">
    <source>
        <dbReference type="ARBA" id="ARBA00022798"/>
    </source>
</evidence>
<feature type="domain" description="O-acyltransferase WSD1 C-terminal" evidence="13">
    <location>
        <begin position="319"/>
        <end position="467"/>
    </location>
</feature>
<evidence type="ECO:0000259" key="12">
    <source>
        <dbReference type="Pfam" id="PF03007"/>
    </source>
</evidence>
<evidence type="ECO:0000256" key="9">
    <source>
        <dbReference type="ARBA" id="ARBA00023315"/>
    </source>
</evidence>
<dbReference type="InterPro" id="IPR009721">
    <property type="entry name" value="O-acyltransferase_WSD1_C"/>
</dbReference>
<dbReference type="PANTHER" id="PTHR31650">
    <property type="entry name" value="O-ACYLTRANSFERASE (WSD1-LIKE) FAMILY PROTEIN"/>
    <property type="match status" value="1"/>
</dbReference>
<dbReference type="Proteomes" id="UP001060504">
    <property type="component" value="Unassembled WGS sequence"/>
</dbReference>
<evidence type="ECO:0000256" key="5">
    <source>
        <dbReference type="ARBA" id="ARBA00022516"/>
    </source>
</evidence>
<comment type="catalytic activity">
    <reaction evidence="10 11">
        <text>an acyl-CoA + a 1,2-diacyl-sn-glycerol = a triacyl-sn-glycerol + CoA</text>
        <dbReference type="Rhea" id="RHEA:10868"/>
        <dbReference type="ChEBI" id="CHEBI:17815"/>
        <dbReference type="ChEBI" id="CHEBI:57287"/>
        <dbReference type="ChEBI" id="CHEBI:58342"/>
        <dbReference type="ChEBI" id="CHEBI:64615"/>
        <dbReference type="EC" id="2.3.1.20"/>
    </reaction>
</comment>
<evidence type="ECO:0000256" key="1">
    <source>
        <dbReference type="ARBA" id="ARBA00004771"/>
    </source>
</evidence>
<evidence type="ECO:0000259" key="13">
    <source>
        <dbReference type="Pfam" id="PF06974"/>
    </source>
</evidence>
<keyword evidence="8 11" id="KW-0443">Lipid metabolism</keyword>
<dbReference type="InterPro" id="IPR014292">
    <property type="entry name" value="Acyl_transf_WS/DGAT"/>
</dbReference>
<evidence type="ECO:0000256" key="11">
    <source>
        <dbReference type="RuleBase" id="RU361241"/>
    </source>
</evidence>
<name>A0ABQ4V5Z8_9MYCO</name>
<keyword evidence="15" id="KW-1185">Reference proteome</keyword>
<comment type="caution">
    <text evidence="14">The sequence shown here is derived from an EMBL/GenBank/DDBJ whole genome shotgun (WGS) entry which is preliminary data.</text>
</comment>
<evidence type="ECO:0000256" key="3">
    <source>
        <dbReference type="ARBA" id="ARBA00009587"/>
    </source>
</evidence>
<evidence type="ECO:0000256" key="2">
    <source>
        <dbReference type="ARBA" id="ARBA00005189"/>
    </source>
</evidence>
<dbReference type="PANTHER" id="PTHR31650:SF1">
    <property type="entry name" value="WAX ESTER SYNTHASE_DIACYLGLYCEROL ACYLTRANSFERASE 4-RELATED"/>
    <property type="match status" value="1"/>
</dbReference>
<keyword evidence="7 11" id="KW-0319">Glycerol metabolism</keyword>
<dbReference type="InterPro" id="IPR045034">
    <property type="entry name" value="O-acyltransferase_WSD1-like"/>
</dbReference>
<comment type="similarity">
    <text evidence="3 11">Belongs to the long-chain O-acyltransferase family.</text>
</comment>
<protein>
    <recommendedName>
        <fullName evidence="4 11">Diacylglycerol O-acyltransferase</fullName>
        <ecNumber evidence="4 11">2.3.1.20</ecNumber>
    </recommendedName>
</protein>
<comment type="pathway">
    <text evidence="2">Lipid metabolism.</text>
</comment>
<evidence type="ECO:0000256" key="10">
    <source>
        <dbReference type="ARBA" id="ARBA00048109"/>
    </source>
</evidence>
<feature type="domain" description="O-acyltransferase WSD1-like N-terminal" evidence="12">
    <location>
        <begin position="13"/>
        <end position="278"/>
    </location>
</feature>
<evidence type="ECO:0000256" key="6">
    <source>
        <dbReference type="ARBA" id="ARBA00022679"/>
    </source>
</evidence>
<gene>
    <name evidence="14" type="ORF">NGTWS1702_07220</name>
</gene>
<evidence type="ECO:0000256" key="8">
    <source>
        <dbReference type="ARBA" id="ARBA00023098"/>
    </source>
</evidence>
<dbReference type="Pfam" id="PF06974">
    <property type="entry name" value="WS_DGAT_C"/>
    <property type="match status" value="1"/>
</dbReference>
<keyword evidence="6 11" id="KW-0808">Transferase</keyword>
<comment type="pathway">
    <text evidence="1 11">Glycerolipid metabolism; triacylglycerol biosynthesis.</text>
</comment>
<sequence length="472" mass="50765">MPAGHTIGGMQRLSGLDASFLYLETAAQPLHVCSILELDTSTMPGGYTFERLRDGLSLRIKAMPEFREKLADNRFNLDHPVWVEDKDFDVDRHLHRIGLPSPGGRNELTEICGHIASLSLDRSRPLWEMWVIENVAGTDAQAGGRIAVMTKVHHAGVDGVTGANLMSKLCSTEPDAPPPDPVDGAGDASGLEIAVSGAVRYASRPLKLANILPSTLSSVVDTVKRARTGQAMAAPFAAPQTPFNANVTGHRNVAFAQLDLEDIKTVKNHFGVKLNDVVMALVSGVLRKFMLDRGELPESSLVAMVPVSVHGRSDRPGRNQVSGMFSKLETNVEDPAERLKIIAEGNSVAKQHSSGISATLLQDWSQFAAPAVFGVAMRVYASSRLSGARPVHNLVVSNVPGPQMPLYMLGCEVDAMYPLGPIFHGSALNITVMSLNGKLDVGIVSCPELLPDLWDMADDFQPALDELMSAAR</sequence>
<evidence type="ECO:0000256" key="4">
    <source>
        <dbReference type="ARBA" id="ARBA00013244"/>
    </source>
</evidence>
<dbReference type="EC" id="2.3.1.20" evidence="4 11"/>
<dbReference type="NCBIfam" id="TIGR02946">
    <property type="entry name" value="acyl_WS_DGAT"/>
    <property type="match status" value="1"/>
</dbReference>
<dbReference type="Pfam" id="PF03007">
    <property type="entry name" value="WS_DGAT_cat"/>
    <property type="match status" value="1"/>
</dbReference>
<organism evidence="14 15">
    <name type="scientific">Mycolicibacterium cyprinidarum</name>
    <dbReference type="NCBI Taxonomy" id="2860311"/>
    <lineage>
        <taxon>Bacteria</taxon>
        <taxon>Bacillati</taxon>
        <taxon>Actinomycetota</taxon>
        <taxon>Actinomycetes</taxon>
        <taxon>Mycobacteriales</taxon>
        <taxon>Mycobacteriaceae</taxon>
        <taxon>Mycolicibacterium</taxon>
    </lineage>
</organism>
<dbReference type="InterPro" id="IPR004255">
    <property type="entry name" value="O-acyltransferase_WSD1_N"/>
</dbReference>